<name>A0A2P2PE87_RHIMU</name>
<dbReference type="AlphaFoldDB" id="A0A2P2PE87"/>
<dbReference type="EMBL" id="GGEC01072540">
    <property type="protein sequence ID" value="MBX53024.1"/>
    <property type="molecule type" value="Transcribed_RNA"/>
</dbReference>
<reference evidence="1" key="1">
    <citation type="submission" date="2018-02" db="EMBL/GenBank/DDBJ databases">
        <title>Rhizophora mucronata_Transcriptome.</title>
        <authorList>
            <person name="Meera S.P."/>
            <person name="Sreeshan A."/>
            <person name="Augustine A."/>
        </authorList>
    </citation>
    <scope>NUCLEOTIDE SEQUENCE</scope>
    <source>
        <tissue evidence="1">Leaf</tissue>
    </source>
</reference>
<accession>A0A2P2PE87</accession>
<protein>
    <submittedName>
        <fullName evidence="1">Uncharacterized protein</fullName>
    </submittedName>
</protein>
<evidence type="ECO:0000313" key="1">
    <source>
        <dbReference type="EMBL" id="MBX53024.1"/>
    </source>
</evidence>
<sequence>MYTSSTDISMLEVAIKPCQQSSQQNEALYKHH</sequence>
<organism evidence="1">
    <name type="scientific">Rhizophora mucronata</name>
    <name type="common">Asiatic mangrove</name>
    <dbReference type="NCBI Taxonomy" id="61149"/>
    <lineage>
        <taxon>Eukaryota</taxon>
        <taxon>Viridiplantae</taxon>
        <taxon>Streptophyta</taxon>
        <taxon>Embryophyta</taxon>
        <taxon>Tracheophyta</taxon>
        <taxon>Spermatophyta</taxon>
        <taxon>Magnoliopsida</taxon>
        <taxon>eudicotyledons</taxon>
        <taxon>Gunneridae</taxon>
        <taxon>Pentapetalae</taxon>
        <taxon>rosids</taxon>
        <taxon>fabids</taxon>
        <taxon>Malpighiales</taxon>
        <taxon>Rhizophoraceae</taxon>
        <taxon>Rhizophora</taxon>
    </lineage>
</organism>
<proteinExistence type="predicted"/>